<name>A0A368PXJ0_SETIT</name>
<organism evidence="2">
    <name type="scientific">Setaria italica</name>
    <name type="common">Foxtail millet</name>
    <name type="synonym">Panicum italicum</name>
    <dbReference type="NCBI Taxonomy" id="4555"/>
    <lineage>
        <taxon>Eukaryota</taxon>
        <taxon>Viridiplantae</taxon>
        <taxon>Streptophyta</taxon>
        <taxon>Embryophyta</taxon>
        <taxon>Tracheophyta</taxon>
        <taxon>Spermatophyta</taxon>
        <taxon>Magnoliopsida</taxon>
        <taxon>Liliopsida</taxon>
        <taxon>Poales</taxon>
        <taxon>Poaceae</taxon>
        <taxon>PACMAD clade</taxon>
        <taxon>Panicoideae</taxon>
        <taxon>Panicodae</taxon>
        <taxon>Paniceae</taxon>
        <taxon>Cenchrinae</taxon>
        <taxon>Setaria</taxon>
    </lineage>
</organism>
<accession>A0A368PXJ0</accession>
<feature type="region of interest" description="Disordered" evidence="1">
    <location>
        <begin position="1"/>
        <end position="73"/>
    </location>
</feature>
<evidence type="ECO:0000256" key="1">
    <source>
        <dbReference type="SAM" id="MobiDB-lite"/>
    </source>
</evidence>
<feature type="region of interest" description="Disordered" evidence="1">
    <location>
        <begin position="142"/>
        <end position="204"/>
    </location>
</feature>
<reference evidence="2" key="2">
    <citation type="submission" date="2015-07" db="EMBL/GenBank/DDBJ databases">
        <authorList>
            <person name="Noorani M."/>
        </authorList>
    </citation>
    <scope>NUCLEOTIDE SEQUENCE</scope>
    <source>
        <strain evidence="2">Yugu1</strain>
    </source>
</reference>
<proteinExistence type="predicted"/>
<sequence>MAAERTLTARPAAEREHGPLQAAAGVSQAAESLRSRSRVVRGIRTAGDKKKPVRHLQQRPRTSRDGERKPRIPACFAGRCEGALSARAVRGETRRRRANSGAVVGGGRGAGGAHGLQADPATAVGAGQAWARPFEDPVVPTHTVPHAELPRARRSSAASGWGGARPRRGKGDEESGRQRSGWGKRGPARRPGGGRGRRREQMRGAVVGRLGRRGEGLPRRWERAAAVAGPAGGGARLGNRRACGRAWRRPSTGPLASMPPAGAHDASWRWRPLKRAYRPVAADGARRCRCAVWCQLWGRYGVDGEGNSMGKRRWGRERRKIGKRIRGSH</sequence>
<feature type="compositionally biased region" description="Gly residues" evidence="1">
    <location>
        <begin position="103"/>
        <end position="114"/>
    </location>
</feature>
<reference evidence="2" key="1">
    <citation type="journal article" date="2012" name="Nat. Biotechnol.">
        <title>Reference genome sequence of the model plant Setaria.</title>
        <authorList>
            <person name="Bennetzen J.L."/>
            <person name="Schmutz J."/>
            <person name="Wang H."/>
            <person name="Percifield R."/>
            <person name="Hawkins J."/>
            <person name="Pontaroli A.C."/>
            <person name="Estep M."/>
            <person name="Feng L."/>
            <person name="Vaughn J.N."/>
            <person name="Grimwood J."/>
            <person name="Jenkins J."/>
            <person name="Barry K."/>
            <person name="Lindquist E."/>
            <person name="Hellsten U."/>
            <person name="Deshpande S."/>
            <person name="Wang X."/>
            <person name="Wu X."/>
            <person name="Mitros T."/>
            <person name="Triplett J."/>
            <person name="Yang X."/>
            <person name="Ye C.Y."/>
            <person name="Mauro-Herrera M."/>
            <person name="Wang L."/>
            <person name="Li P."/>
            <person name="Sharma M."/>
            <person name="Sharma R."/>
            <person name="Ronald P.C."/>
            <person name="Panaud O."/>
            <person name="Kellogg E.A."/>
            <person name="Brutnell T.P."/>
            <person name="Doust A.N."/>
            <person name="Tuskan G.A."/>
            <person name="Rokhsar D."/>
            <person name="Devos K.M."/>
        </authorList>
    </citation>
    <scope>NUCLEOTIDE SEQUENCE [LARGE SCALE GENOMIC DNA]</scope>
    <source>
        <strain evidence="2">Yugu1</strain>
    </source>
</reference>
<gene>
    <name evidence="2" type="ORF">SETIT_2G050600v2</name>
</gene>
<dbReference type="EMBL" id="CM003529">
    <property type="protein sequence ID" value="RCV09700.1"/>
    <property type="molecule type" value="Genomic_DNA"/>
</dbReference>
<protein>
    <submittedName>
        <fullName evidence="2">Uncharacterized protein</fullName>
    </submittedName>
</protein>
<dbReference type="AlphaFoldDB" id="A0A368PXJ0"/>
<evidence type="ECO:0000313" key="2">
    <source>
        <dbReference type="EMBL" id="RCV09700.1"/>
    </source>
</evidence>
<feature type="region of interest" description="Disordered" evidence="1">
    <location>
        <begin position="88"/>
        <end position="114"/>
    </location>
</feature>